<sequence length="54" mass="5803">MYMLTNICAQQIGARAVACRSTVHLCSRIAGIQRAPLISSGLMLVVSACRITPR</sequence>
<dbReference type="AlphaFoldDB" id="A0A8T0W941"/>
<dbReference type="EMBL" id="CM029039">
    <property type="protein sequence ID" value="KAG2643047.1"/>
    <property type="molecule type" value="Genomic_DNA"/>
</dbReference>
<accession>A0A8T0W941</accession>
<evidence type="ECO:0000313" key="1">
    <source>
        <dbReference type="EMBL" id="KAG2643047.1"/>
    </source>
</evidence>
<gene>
    <name evidence="1" type="ORF">PVAP13_2KG324667</name>
</gene>
<comment type="caution">
    <text evidence="1">The sequence shown here is derived from an EMBL/GenBank/DDBJ whole genome shotgun (WGS) entry which is preliminary data.</text>
</comment>
<proteinExistence type="predicted"/>
<organism evidence="1 2">
    <name type="scientific">Panicum virgatum</name>
    <name type="common">Blackwell switchgrass</name>
    <dbReference type="NCBI Taxonomy" id="38727"/>
    <lineage>
        <taxon>Eukaryota</taxon>
        <taxon>Viridiplantae</taxon>
        <taxon>Streptophyta</taxon>
        <taxon>Embryophyta</taxon>
        <taxon>Tracheophyta</taxon>
        <taxon>Spermatophyta</taxon>
        <taxon>Magnoliopsida</taxon>
        <taxon>Liliopsida</taxon>
        <taxon>Poales</taxon>
        <taxon>Poaceae</taxon>
        <taxon>PACMAD clade</taxon>
        <taxon>Panicoideae</taxon>
        <taxon>Panicodae</taxon>
        <taxon>Paniceae</taxon>
        <taxon>Panicinae</taxon>
        <taxon>Panicum</taxon>
        <taxon>Panicum sect. Hiantes</taxon>
    </lineage>
</organism>
<keyword evidence="2" id="KW-1185">Reference proteome</keyword>
<reference evidence="1" key="1">
    <citation type="submission" date="2020-05" db="EMBL/GenBank/DDBJ databases">
        <title>WGS assembly of Panicum virgatum.</title>
        <authorList>
            <person name="Lovell J.T."/>
            <person name="Jenkins J."/>
            <person name="Shu S."/>
            <person name="Juenger T.E."/>
            <person name="Schmutz J."/>
        </authorList>
    </citation>
    <scope>NUCLEOTIDE SEQUENCE</scope>
    <source>
        <strain evidence="1">AP13</strain>
    </source>
</reference>
<name>A0A8T0W941_PANVG</name>
<evidence type="ECO:0000313" key="2">
    <source>
        <dbReference type="Proteomes" id="UP000823388"/>
    </source>
</evidence>
<protein>
    <submittedName>
        <fullName evidence="1">Uncharacterized protein</fullName>
    </submittedName>
</protein>
<dbReference type="Proteomes" id="UP000823388">
    <property type="component" value="Chromosome 2K"/>
</dbReference>